<dbReference type="PRINTS" id="PR00463">
    <property type="entry name" value="EP450I"/>
</dbReference>
<dbReference type="InterPro" id="IPR002401">
    <property type="entry name" value="Cyt_P450_E_grp-I"/>
</dbReference>
<dbReference type="InterPro" id="IPR036396">
    <property type="entry name" value="Cyt_P450_sf"/>
</dbReference>
<dbReference type="PROSITE" id="PS00086">
    <property type="entry name" value="CYTOCHROME_P450"/>
    <property type="match status" value="1"/>
</dbReference>
<evidence type="ECO:0000256" key="4">
    <source>
        <dbReference type="ARBA" id="ARBA00023004"/>
    </source>
</evidence>
<comment type="cofactor">
    <cofactor evidence="1 6">
        <name>heme</name>
        <dbReference type="ChEBI" id="CHEBI:30413"/>
    </cofactor>
</comment>
<evidence type="ECO:0000256" key="5">
    <source>
        <dbReference type="ARBA" id="ARBA00023033"/>
    </source>
</evidence>
<organism evidence="8 9">
    <name type="scientific">Mesorhabditis belari</name>
    <dbReference type="NCBI Taxonomy" id="2138241"/>
    <lineage>
        <taxon>Eukaryota</taxon>
        <taxon>Metazoa</taxon>
        <taxon>Ecdysozoa</taxon>
        <taxon>Nematoda</taxon>
        <taxon>Chromadorea</taxon>
        <taxon>Rhabditida</taxon>
        <taxon>Rhabditina</taxon>
        <taxon>Rhabditomorpha</taxon>
        <taxon>Rhabditoidea</taxon>
        <taxon>Rhabditidae</taxon>
        <taxon>Mesorhabditinae</taxon>
        <taxon>Mesorhabditis</taxon>
    </lineage>
</organism>
<keyword evidence="3 6" id="KW-0349">Heme</keyword>
<dbReference type="InterPro" id="IPR001128">
    <property type="entry name" value="Cyt_P450"/>
</dbReference>
<dbReference type="PRINTS" id="PR00385">
    <property type="entry name" value="P450"/>
</dbReference>
<dbReference type="Pfam" id="PF00067">
    <property type="entry name" value="p450"/>
    <property type="match status" value="1"/>
</dbReference>
<dbReference type="PANTHER" id="PTHR24291">
    <property type="entry name" value="CYTOCHROME P450 FAMILY 4"/>
    <property type="match status" value="1"/>
</dbReference>
<dbReference type="GO" id="GO:0004497">
    <property type="term" value="F:monooxygenase activity"/>
    <property type="evidence" value="ECO:0007669"/>
    <property type="project" value="UniProtKB-KW"/>
</dbReference>
<protein>
    <submittedName>
        <fullName evidence="9">Cytochrome P450</fullName>
    </submittedName>
</protein>
<dbReference type="AlphaFoldDB" id="A0AAF3FUC7"/>
<evidence type="ECO:0000256" key="1">
    <source>
        <dbReference type="ARBA" id="ARBA00001971"/>
    </source>
</evidence>
<keyword evidence="4 6" id="KW-0408">Iron</keyword>
<keyword evidence="6 7" id="KW-0479">Metal-binding</keyword>
<feature type="binding site" description="axial binding residue" evidence="6">
    <location>
        <position position="460"/>
    </location>
    <ligand>
        <name>heme</name>
        <dbReference type="ChEBI" id="CHEBI:30413"/>
    </ligand>
    <ligandPart>
        <name>Fe</name>
        <dbReference type="ChEBI" id="CHEBI:18248"/>
    </ligandPart>
</feature>
<comment type="similarity">
    <text evidence="2 7">Belongs to the cytochrome P450 family.</text>
</comment>
<proteinExistence type="inferred from homology"/>
<dbReference type="CDD" id="cd20628">
    <property type="entry name" value="CYP4"/>
    <property type="match status" value="1"/>
</dbReference>
<dbReference type="InterPro" id="IPR050196">
    <property type="entry name" value="Cytochrome_P450_Monoox"/>
</dbReference>
<evidence type="ECO:0000313" key="8">
    <source>
        <dbReference type="Proteomes" id="UP000887575"/>
    </source>
</evidence>
<dbReference type="SUPFAM" id="SSF48264">
    <property type="entry name" value="Cytochrome P450"/>
    <property type="match status" value="1"/>
</dbReference>
<evidence type="ECO:0000256" key="2">
    <source>
        <dbReference type="ARBA" id="ARBA00010617"/>
    </source>
</evidence>
<dbReference type="Gene3D" id="1.10.630.10">
    <property type="entry name" value="Cytochrome P450"/>
    <property type="match status" value="1"/>
</dbReference>
<sequence>MIGLIIILTIILYFVLKNYDSLKRIWIQRRRAIKYLELIPGPPTIPLFGSAHLFKWDNEEFTYQLDGWARKYISLHVPRTGMMKIWLGPIPLVFLATCEALKPVLESNTLITKPPQYNTLKKWIGEGLLISKGKKWYTRRKMITPTFHFNILQAFHEVFCKHADILAEKLEEYTRNGAEVDIFGDIKCCTLDVISETAMGTEINAQKGENTEYVNAVVRISQLSWDHERFPWLWPDPIWYGTGMGFEFDRHVKMANEFTRMVIKQRREILQGNGLLEKMKNLTPEEIKKHRFSFLDLLLGMQTSQNLSDEDIREEVDTFMFEGHDTTSSAVGFALWWLGQELDCQRKIHDELDTVFGDSDRQITSDDLKSLPFLERCLKEALRLTPPVPIFGRILEHDVIIGNYTLPEGLTVVFSPMASGRDPQQWKHPDLFYPDHFLTEEVAKRDAYAFIPFSAGPRNCIGQKFALTEEKILLATVLRKFRFITCEPFPKNRFVPEIILKPSNGFRFKIEKRSPLV</sequence>
<dbReference type="Proteomes" id="UP000887575">
    <property type="component" value="Unassembled WGS sequence"/>
</dbReference>
<evidence type="ECO:0000256" key="3">
    <source>
        <dbReference type="ARBA" id="ARBA00022617"/>
    </source>
</evidence>
<dbReference type="PANTHER" id="PTHR24291:SF146">
    <property type="entry name" value="CYTOCHROME P450"/>
    <property type="match status" value="1"/>
</dbReference>
<name>A0AAF3FUC7_9BILA</name>
<keyword evidence="5 7" id="KW-0503">Monooxygenase</keyword>
<dbReference type="InterPro" id="IPR017972">
    <property type="entry name" value="Cyt_P450_CS"/>
</dbReference>
<dbReference type="GO" id="GO:0016705">
    <property type="term" value="F:oxidoreductase activity, acting on paired donors, with incorporation or reduction of molecular oxygen"/>
    <property type="evidence" value="ECO:0007669"/>
    <property type="project" value="InterPro"/>
</dbReference>
<dbReference type="GO" id="GO:0005506">
    <property type="term" value="F:iron ion binding"/>
    <property type="evidence" value="ECO:0007669"/>
    <property type="project" value="InterPro"/>
</dbReference>
<dbReference type="WBParaSite" id="MBELARI_LOCUS9887">
    <property type="protein sequence ID" value="MBELARI_LOCUS9887"/>
    <property type="gene ID" value="MBELARI_LOCUS9887"/>
</dbReference>
<evidence type="ECO:0000256" key="7">
    <source>
        <dbReference type="RuleBase" id="RU000461"/>
    </source>
</evidence>
<reference evidence="9" key="1">
    <citation type="submission" date="2024-02" db="UniProtKB">
        <authorList>
            <consortium name="WormBaseParasite"/>
        </authorList>
    </citation>
    <scope>IDENTIFICATION</scope>
</reference>
<keyword evidence="8" id="KW-1185">Reference proteome</keyword>
<evidence type="ECO:0000313" key="9">
    <source>
        <dbReference type="WBParaSite" id="MBELARI_LOCUS9887"/>
    </source>
</evidence>
<evidence type="ECO:0000256" key="6">
    <source>
        <dbReference type="PIRSR" id="PIRSR602401-1"/>
    </source>
</evidence>
<keyword evidence="7" id="KW-0560">Oxidoreductase</keyword>
<dbReference type="GO" id="GO:0020037">
    <property type="term" value="F:heme binding"/>
    <property type="evidence" value="ECO:0007669"/>
    <property type="project" value="InterPro"/>
</dbReference>
<accession>A0AAF3FUC7</accession>